<dbReference type="InterPro" id="IPR052837">
    <property type="entry name" value="Mitoribosomal_bS21"/>
</dbReference>
<keyword evidence="3" id="KW-0687">Ribonucleoprotein</keyword>
<organism evidence="5 6">
    <name type="scientific">Mortierella isabellina</name>
    <name type="common">Filamentous fungus</name>
    <name type="synonym">Umbelopsis isabellina</name>
    <dbReference type="NCBI Taxonomy" id="91625"/>
    <lineage>
        <taxon>Eukaryota</taxon>
        <taxon>Fungi</taxon>
        <taxon>Fungi incertae sedis</taxon>
        <taxon>Mucoromycota</taxon>
        <taxon>Mucoromycotina</taxon>
        <taxon>Umbelopsidomycetes</taxon>
        <taxon>Umbelopsidales</taxon>
        <taxon>Umbelopsidaceae</taxon>
        <taxon>Umbelopsis</taxon>
    </lineage>
</organism>
<dbReference type="PANTHER" id="PTHR41237:SF1">
    <property type="entry name" value="SMALL RIBOSOMAL SUBUNIT PROTEIN BS21M"/>
    <property type="match status" value="1"/>
</dbReference>
<evidence type="ECO:0000313" key="5">
    <source>
        <dbReference type="EMBL" id="KAG2176128.1"/>
    </source>
</evidence>
<dbReference type="GO" id="GO:0070124">
    <property type="term" value="P:mitochondrial translational initiation"/>
    <property type="evidence" value="ECO:0007669"/>
    <property type="project" value="TreeGrafter"/>
</dbReference>
<keyword evidence="2" id="KW-0689">Ribosomal protein</keyword>
<dbReference type="InterPro" id="IPR001911">
    <property type="entry name" value="Ribosomal_bS21"/>
</dbReference>
<proteinExistence type="inferred from homology"/>
<dbReference type="Proteomes" id="UP000654370">
    <property type="component" value="Unassembled WGS sequence"/>
</dbReference>
<protein>
    <submittedName>
        <fullName evidence="5">Uncharacterized protein</fullName>
    </submittedName>
</protein>
<dbReference type="Gene3D" id="1.20.5.1150">
    <property type="entry name" value="Ribosomal protein S8"/>
    <property type="match status" value="1"/>
</dbReference>
<dbReference type="NCBIfam" id="TIGR00030">
    <property type="entry name" value="S21p"/>
    <property type="match status" value="1"/>
</dbReference>
<feature type="region of interest" description="Disordered" evidence="4">
    <location>
        <begin position="25"/>
        <end position="73"/>
    </location>
</feature>
<evidence type="ECO:0000256" key="4">
    <source>
        <dbReference type="SAM" id="MobiDB-lite"/>
    </source>
</evidence>
<evidence type="ECO:0000256" key="2">
    <source>
        <dbReference type="ARBA" id="ARBA00022980"/>
    </source>
</evidence>
<dbReference type="Pfam" id="PF01165">
    <property type="entry name" value="Ribosomal_S21"/>
    <property type="match status" value="1"/>
</dbReference>
<dbReference type="InterPro" id="IPR038380">
    <property type="entry name" value="Ribosomal_bS21_sf"/>
</dbReference>
<feature type="compositionally biased region" description="Polar residues" evidence="4">
    <location>
        <begin position="57"/>
        <end position="71"/>
    </location>
</feature>
<reference evidence="5" key="1">
    <citation type="submission" date="2020-12" db="EMBL/GenBank/DDBJ databases">
        <title>Metabolic potential, ecology and presence of endohyphal bacteria is reflected in genomic diversity of Mucoromycotina.</title>
        <authorList>
            <person name="Muszewska A."/>
            <person name="Okrasinska A."/>
            <person name="Steczkiewicz K."/>
            <person name="Drgas O."/>
            <person name="Orlowska M."/>
            <person name="Perlinska-Lenart U."/>
            <person name="Aleksandrzak-Piekarczyk T."/>
            <person name="Szatraj K."/>
            <person name="Zielenkiewicz U."/>
            <person name="Pilsyk S."/>
            <person name="Malc E."/>
            <person name="Mieczkowski P."/>
            <person name="Kruszewska J.S."/>
            <person name="Biernat P."/>
            <person name="Pawlowska J."/>
        </authorList>
    </citation>
    <scope>NUCLEOTIDE SEQUENCE</scope>
    <source>
        <strain evidence="5">WA0000067209</strain>
    </source>
</reference>
<dbReference type="GO" id="GO:0003735">
    <property type="term" value="F:structural constituent of ribosome"/>
    <property type="evidence" value="ECO:0007669"/>
    <property type="project" value="InterPro"/>
</dbReference>
<keyword evidence="6" id="KW-1185">Reference proteome</keyword>
<dbReference type="AlphaFoldDB" id="A0A8H7PLL7"/>
<comment type="caution">
    <text evidence="5">The sequence shown here is derived from an EMBL/GenBank/DDBJ whole genome shotgun (WGS) entry which is preliminary data.</text>
</comment>
<dbReference type="EMBL" id="JAEPQZ010000010">
    <property type="protein sequence ID" value="KAG2176128.1"/>
    <property type="molecule type" value="Genomic_DNA"/>
</dbReference>
<evidence type="ECO:0000313" key="6">
    <source>
        <dbReference type="Proteomes" id="UP000654370"/>
    </source>
</evidence>
<name>A0A8H7PLL7_MORIS</name>
<evidence type="ECO:0000256" key="3">
    <source>
        <dbReference type="ARBA" id="ARBA00023274"/>
    </source>
</evidence>
<evidence type="ECO:0000256" key="1">
    <source>
        <dbReference type="ARBA" id="ARBA00006640"/>
    </source>
</evidence>
<dbReference type="PANTHER" id="PTHR41237">
    <property type="entry name" value="37S RIBOSOMAL PROTEIN MRP21, MITOCHONDRIAL"/>
    <property type="match status" value="1"/>
</dbReference>
<sequence>MLRTNVLGLATRARPSLSINVRNINSSASSRTSTSKPQYQDKVRSKAPSTAEKVGSPASNVLPSAMPSSSLFGGPKVEPSLAPYTGRTLNVFHNVNATYRRLGSILAQNNVRRELKANEYYEKPNVARRRQKIEQNKKLFGALVRKKVALIMQMKQRGM</sequence>
<dbReference type="GO" id="GO:0005763">
    <property type="term" value="C:mitochondrial small ribosomal subunit"/>
    <property type="evidence" value="ECO:0007669"/>
    <property type="project" value="TreeGrafter"/>
</dbReference>
<accession>A0A8H7PLL7</accession>
<comment type="similarity">
    <text evidence="1">Belongs to the bacterial ribosomal protein bS21 family.</text>
</comment>
<gene>
    <name evidence="5" type="ORF">INT43_005361</name>
</gene>
<feature type="compositionally biased region" description="Low complexity" evidence="4">
    <location>
        <begin position="26"/>
        <end position="35"/>
    </location>
</feature>
<dbReference type="OrthoDB" id="2501249at2759"/>